<protein>
    <submittedName>
        <fullName evidence="2">Uncharacterized protein</fullName>
    </submittedName>
</protein>
<dbReference type="Gene3D" id="3.90.226.10">
    <property type="entry name" value="2-enoyl-CoA Hydratase, Chain A, domain 1"/>
    <property type="match status" value="1"/>
</dbReference>
<dbReference type="InterPro" id="IPR001753">
    <property type="entry name" value="Enoyl-CoA_hydra/iso"/>
</dbReference>
<accession>A0A6V7QJZ0</accession>
<organism evidence="2">
    <name type="scientific">Ananas comosus var. bracteatus</name>
    <name type="common">red pineapple</name>
    <dbReference type="NCBI Taxonomy" id="296719"/>
    <lineage>
        <taxon>Eukaryota</taxon>
        <taxon>Viridiplantae</taxon>
        <taxon>Streptophyta</taxon>
        <taxon>Embryophyta</taxon>
        <taxon>Tracheophyta</taxon>
        <taxon>Spermatophyta</taxon>
        <taxon>Magnoliopsida</taxon>
        <taxon>Liliopsida</taxon>
        <taxon>Poales</taxon>
        <taxon>Bromeliaceae</taxon>
        <taxon>Bromelioideae</taxon>
        <taxon>Ananas</taxon>
    </lineage>
</organism>
<evidence type="ECO:0000313" key="2">
    <source>
        <dbReference type="EMBL" id="CAD1843450.1"/>
    </source>
</evidence>
<dbReference type="InterPro" id="IPR029045">
    <property type="entry name" value="ClpP/crotonase-like_dom_sf"/>
</dbReference>
<gene>
    <name evidence="2" type="ORF">CB5_LOCUS26661</name>
</gene>
<dbReference type="GO" id="GO:0005777">
    <property type="term" value="C:peroxisome"/>
    <property type="evidence" value="ECO:0007669"/>
    <property type="project" value="TreeGrafter"/>
</dbReference>
<dbReference type="EMBL" id="LR862136">
    <property type="protein sequence ID" value="CAD1843450.1"/>
    <property type="molecule type" value="Genomic_DNA"/>
</dbReference>
<proteinExistence type="inferred from homology"/>
<dbReference type="SUPFAM" id="SSF52096">
    <property type="entry name" value="ClpP/crotonase"/>
    <property type="match status" value="1"/>
</dbReference>
<dbReference type="PANTHER" id="PTHR43802">
    <property type="entry name" value="ENOYL-COA HYDRATASE"/>
    <property type="match status" value="1"/>
</dbReference>
<dbReference type="PANTHER" id="PTHR43802:SF1">
    <property type="entry name" value="IP11341P-RELATED"/>
    <property type="match status" value="1"/>
</dbReference>
<sequence length="111" mass="11795">MDLSLSTFFFTLRNPQSIIDTVAAVVLAGCGRAFCSGVDLTTDENTFKGDVKDPNADPVIAIAACRKPIAGAIAGFAVTAGFEIAFACDLLGGPRRQVRQHRPPRVSTELR</sequence>
<evidence type="ECO:0000256" key="1">
    <source>
        <dbReference type="ARBA" id="ARBA00005254"/>
    </source>
</evidence>
<reference evidence="2" key="1">
    <citation type="submission" date="2020-07" db="EMBL/GenBank/DDBJ databases">
        <authorList>
            <person name="Lin J."/>
        </authorList>
    </citation>
    <scope>NUCLEOTIDE SEQUENCE</scope>
</reference>
<name>A0A6V7QJZ0_ANACO</name>
<dbReference type="AlphaFoldDB" id="A0A6V7QJZ0"/>
<dbReference type="Pfam" id="PF00378">
    <property type="entry name" value="ECH_1"/>
    <property type="match status" value="1"/>
</dbReference>
<comment type="similarity">
    <text evidence="1">Belongs to the enoyl-CoA hydratase/isomerase family.</text>
</comment>